<name>A0A7N0U3W2_KALFE</name>
<dbReference type="Gramene" id="Kaladp0053s0310.1.v1.1">
    <property type="protein sequence ID" value="Kaladp0053s0310.1.v1.1.CDS.1"/>
    <property type="gene ID" value="Kaladp0053s0310.v1.1"/>
</dbReference>
<reference evidence="1" key="1">
    <citation type="submission" date="2021-01" db="UniProtKB">
        <authorList>
            <consortium name="EnsemblPlants"/>
        </authorList>
    </citation>
    <scope>IDENTIFICATION</scope>
</reference>
<organism evidence="1 2">
    <name type="scientific">Kalanchoe fedtschenkoi</name>
    <name type="common">Lavender scallops</name>
    <name type="synonym">South American air plant</name>
    <dbReference type="NCBI Taxonomy" id="63787"/>
    <lineage>
        <taxon>Eukaryota</taxon>
        <taxon>Viridiplantae</taxon>
        <taxon>Streptophyta</taxon>
        <taxon>Embryophyta</taxon>
        <taxon>Tracheophyta</taxon>
        <taxon>Spermatophyta</taxon>
        <taxon>Magnoliopsida</taxon>
        <taxon>eudicotyledons</taxon>
        <taxon>Gunneridae</taxon>
        <taxon>Pentapetalae</taxon>
        <taxon>Saxifragales</taxon>
        <taxon>Crassulaceae</taxon>
        <taxon>Kalanchoe</taxon>
    </lineage>
</organism>
<accession>A0A7N0U3W2</accession>
<evidence type="ECO:0000313" key="1">
    <source>
        <dbReference type="EnsemblPlants" id="Kaladp0053s0310.1.v1.1.CDS.1"/>
    </source>
</evidence>
<dbReference type="EnsemblPlants" id="Kaladp0053s0310.1.v1.1">
    <property type="protein sequence ID" value="Kaladp0053s0310.1.v1.1.CDS.1"/>
    <property type="gene ID" value="Kaladp0053s0310.v1.1"/>
</dbReference>
<keyword evidence="2" id="KW-1185">Reference proteome</keyword>
<dbReference type="Proteomes" id="UP000594263">
    <property type="component" value="Unplaced"/>
</dbReference>
<sequence length="116" mass="13552">MGRIEEELRIEICSVMGRTIGESEEERRYRDKTVVHAAPLLGVAKYLNEFAHLFGRNWRIWSVMGRPIRGRWKRRGDRVLSVGAKHLRDICNYENDILFCARSIWLRSIGALDPNP</sequence>
<protein>
    <submittedName>
        <fullName evidence="1">Uncharacterized protein</fullName>
    </submittedName>
</protein>
<proteinExistence type="predicted"/>
<dbReference type="AlphaFoldDB" id="A0A7N0U3W2"/>
<evidence type="ECO:0000313" key="2">
    <source>
        <dbReference type="Proteomes" id="UP000594263"/>
    </source>
</evidence>